<gene>
    <name evidence="2" type="ORF">GLOTRDRAFT_105135</name>
</gene>
<dbReference type="Proteomes" id="UP000030669">
    <property type="component" value="Unassembled WGS sequence"/>
</dbReference>
<dbReference type="RefSeq" id="XP_007864902.1">
    <property type="nucleotide sequence ID" value="XM_007866711.1"/>
</dbReference>
<keyword evidence="3" id="KW-1185">Reference proteome</keyword>
<dbReference type="KEGG" id="gtr:GLOTRDRAFT_105135"/>
<dbReference type="eggNOG" id="ENOG502SNB8">
    <property type="taxonomic scope" value="Eukaryota"/>
</dbReference>
<feature type="compositionally biased region" description="Polar residues" evidence="1">
    <location>
        <begin position="260"/>
        <end position="271"/>
    </location>
</feature>
<evidence type="ECO:0000313" key="3">
    <source>
        <dbReference type="Proteomes" id="UP000030669"/>
    </source>
</evidence>
<sequence>MSKATASYASLPKQAPPQKAAPTQPLPPLPTRISPVWDERFVARPRSRTFSNIASWALSKEGYKKKTRHARDRPLPLAAQLELAQLMDGGSLDRRIQAHMAERARAEGGLQRGEQAVGVGDVWRDGAGGIWLDQEEEWEYAHLLAGEVGAGGAVEPEWVDFEAGSPVDGEERRGSVSTQSSELSPSRLVQALEGLDDGMAIFGGSVPPVAPYKPGKFALSLPPARRSSSSDSVPRLDARPGSSGSARKRPAPLVLPLPSPTNKRPINSPINPEQVRRDFLENSDSGTDSTPRNQRRGSLTVLPGYVNTAAASEEALSTLGNRKVLMKKSSLMNLFKTRKD</sequence>
<feature type="compositionally biased region" description="Low complexity" evidence="1">
    <location>
        <begin position="11"/>
        <end position="23"/>
    </location>
</feature>
<dbReference type="OrthoDB" id="3233731at2759"/>
<feature type="compositionally biased region" description="Polar residues" evidence="1">
    <location>
        <begin position="175"/>
        <end position="184"/>
    </location>
</feature>
<organism evidence="2 3">
    <name type="scientific">Gloeophyllum trabeum (strain ATCC 11539 / FP-39264 / Madison 617)</name>
    <name type="common">Brown rot fungus</name>
    <dbReference type="NCBI Taxonomy" id="670483"/>
    <lineage>
        <taxon>Eukaryota</taxon>
        <taxon>Fungi</taxon>
        <taxon>Dikarya</taxon>
        <taxon>Basidiomycota</taxon>
        <taxon>Agaricomycotina</taxon>
        <taxon>Agaricomycetes</taxon>
        <taxon>Gloeophyllales</taxon>
        <taxon>Gloeophyllaceae</taxon>
        <taxon>Gloeophyllum</taxon>
    </lineage>
</organism>
<feature type="region of interest" description="Disordered" evidence="1">
    <location>
        <begin position="1"/>
        <end position="34"/>
    </location>
</feature>
<accession>S7Q9V8</accession>
<reference evidence="2 3" key="1">
    <citation type="journal article" date="2012" name="Science">
        <title>The Paleozoic origin of enzymatic lignin decomposition reconstructed from 31 fungal genomes.</title>
        <authorList>
            <person name="Floudas D."/>
            <person name="Binder M."/>
            <person name="Riley R."/>
            <person name="Barry K."/>
            <person name="Blanchette R.A."/>
            <person name="Henrissat B."/>
            <person name="Martinez A.T."/>
            <person name="Otillar R."/>
            <person name="Spatafora J.W."/>
            <person name="Yadav J.S."/>
            <person name="Aerts A."/>
            <person name="Benoit I."/>
            <person name="Boyd A."/>
            <person name="Carlson A."/>
            <person name="Copeland A."/>
            <person name="Coutinho P.M."/>
            <person name="de Vries R.P."/>
            <person name="Ferreira P."/>
            <person name="Findley K."/>
            <person name="Foster B."/>
            <person name="Gaskell J."/>
            <person name="Glotzer D."/>
            <person name="Gorecki P."/>
            <person name="Heitman J."/>
            <person name="Hesse C."/>
            <person name="Hori C."/>
            <person name="Igarashi K."/>
            <person name="Jurgens J.A."/>
            <person name="Kallen N."/>
            <person name="Kersten P."/>
            <person name="Kohler A."/>
            <person name="Kuees U."/>
            <person name="Kumar T.K.A."/>
            <person name="Kuo A."/>
            <person name="LaButti K."/>
            <person name="Larrondo L.F."/>
            <person name="Lindquist E."/>
            <person name="Ling A."/>
            <person name="Lombard V."/>
            <person name="Lucas S."/>
            <person name="Lundell T."/>
            <person name="Martin R."/>
            <person name="McLaughlin D.J."/>
            <person name="Morgenstern I."/>
            <person name="Morin E."/>
            <person name="Murat C."/>
            <person name="Nagy L.G."/>
            <person name="Nolan M."/>
            <person name="Ohm R.A."/>
            <person name="Patyshakuliyeva A."/>
            <person name="Rokas A."/>
            <person name="Ruiz-Duenas F.J."/>
            <person name="Sabat G."/>
            <person name="Salamov A."/>
            <person name="Samejima M."/>
            <person name="Schmutz J."/>
            <person name="Slot J.C."/>
            <person name="St John F."/>
            <person name="Stenlid J."/>
            <person name="Sun H."/>
            <person name="Sun S."/>
            <person name="Syed K."/>
            <person name="Tsang A."/>
            <person name="Wiebenga A."/>
            <person name="Young D."/>
            <person name="Pisabarro A."/>
            <person name="Eastwood D.C."/>
            <person name="Martin F."/>
            <person name="Cullen D."/>
            <person name="Grigoriev I.V."/>
            <person name="Hibbett D.S."/>
        </authorList>
    </citation>
    <scope>NUCLEOTIDE SEQUENCE [LARGE SCALE GENOMIC DNA]</scope>
    <source>
        <strain evidence="2 3">ATCC 11539</strain>
    </source>
</reference>
<dbReference type="OMA" id="WAANETV"/>
<evidence type="ECO:0000256" key="1">
    <source>
        <dbReference type="SAM" id="MobiDB-lite"/>
    </source>
</evidence>
<feature type="region of interest" description="Disordered" evidence="1">
    <location>
        <begin position="163"/>
        <end position="185"/>
    </location>
</feature>
<feature type="compositionally biased region" description="Polar residues" evidence="1">
    <location>
        <begin position="282"/>
        <end position="292"/>
    </location>
</feature>
<feature type="region of interest" description="Disordered" evidence="1">
    <location>
        <begin position="221"/>
        <end position="300"/>
    </location>
</feature>
<dbReference type="GeneID" id="19298686"/>
<proteinExistence type="predicted"/>
<dbReference type="AlphaFoldDB" id="S7Q9V8"/>
<dbReference type="STRING" id="670483.S7Q9V8"/>
<dbReference type="EMBL" id="KB469300">
    <property type="protein sequence ID" value="EPQ56128.1"/>
    <property type="molecule type" value="Genomic_DNA"/>
</dbReference>
<name>S7Q9V8_GLOTA</name>
<dbReference type="HOGENOM" id="CLU_816493_0_0_1"/>
<feature type="compositionally biased region" description="Low complexity" evidence="1">
    <location>
        <begin position="221"/>
        <end position="235"/>
    </location>
</feature>
<protein>
    <submittedName>
        <fullName evidence="2">Uncharacterized protein</fullName>
    </submittedName>
</protein>
<evidence type="ECO:0000313" key="2">
    <source>
        <dbReference type="EMBL" id="EPQ56128.1"/>
    </source>
</evidence>